<proteinExistence type="predicted"/>
<accession>A0ABW1LH42</accession>
<name>A0ABW1LH42_9ACTN</name>
<keyword evidence="2" id="KW-1185">Reference proteome</keyword>
<protein>
    <submittedName>
        <fullName evidence="1">Uncharacterized protein</fullName>
    </submittedName>
</protein>
<comment type="caution">
    <text evidence="1">The sequence shown here is derived from an EMBL/GenBank/DDBJ whole genome shotgun (WGS) entry which is preliminary data.</text>
</comment>
<evidence type="ECO:0000313" key="1">
    <source>
        <dbReference type="EMBL" id="MFC6042567.1"/>
    </source>
</evidence>
<dbReference type="Proteomes" id="UP001596135">
    <property type="component" value="Unassembled WGS sequence"/>
</dbReference>
<organism evidence="1 2">
    <name type="scientific">Nocardioides hankookensis</name>
    <dbReference type="NCBI Taxonomy" id="443157"/>
    <lineage>
        <taxon>Bacteria</taxon>
        <taxon>Bacillati</taxon>
        <taxon>Actinomycetota</taxon>
        <taxon>Actinomycetes</taxon>
        <taxon>Propionibacteriales</taxon>
        <taxon>Nocardioidaceae</taxon>
        <taxon>Nocardioides</taxon>
    </lineage>
</organism>
<dbReference type="RefSeq" id="WP_379151517.1">
    <property type="nucleotide sequence ID" value="NZ_JBHSRJ010000003.1"/>
</dbReference>
<dbReference type="EMBL" id="JBHSRJ010000003">
    <property type="protein sequence ID" value="MFC6042567.1"/>
    <property type="molecule type" value="Genomic_DNA"/>
</dbReference>
<sequence length="50" mass="6122">MYDNTVHRDYVKSELDYRLNRIQSDIAGRRKRRRINRSEDVGGLTWNKLR</sequence>
<gene>
    <name evidence="1" type="ORF">ACFPYL_05760</name>
</gene>
<evidence type="ECO:0000313" key="2">
    <source>
        <dbReference type="Proteomes" id="UP001596135"/>
    </source>
</evidence>
<reference evidence="2" key="1">
    <citation type="journal article" date="2019" name="Int. J. Syst. Evol. Microbiol.">
        <title>The Global Catalogue of Microorganisms (GCM) 10K type strain sequencing project: providing services to taxonomists for standard genome sequencing and annotation.</title>
        <authorList>
            <consortium name="The Broad Institute Genomics Platform"/>
            <consortium name="The Broad Institute Genome Sequencing Center for Infectious Disease"/>
            <person name="Wu L."/>
            <person name="Ma J."/>
        </authorList>
    </citation>
    <scope>NUCLEOTIDE SEQUENCE [LARGE SCALE GENOMIC DNA]</scope>
    <source>
        <strain evidence="2">CCUG 54522</strain>
    </source>
</reference>